<dbReference type="AlphaFoldDB" id="A0A0B6Z221"/>
<feature type="transmembrane region" description="Helical" evidence="1">
    <location>
        <begin position="58"/>
        <end position="79"/>
    </location>
</feature>
<keyword evidence="1" id="KW-0472">Membrane</keyword>
<sequence>MMEEVIHKVGVMLLLFVPITNGYAMCGGNICHGTGAYCCKKANGDEGCCWSTYVYQLWWFWLIWIVFFFLILACSLACWRRRRAQYRYVVMSNSEYPGYGTVVHTASNSNAPPGYIPVSAPAGPPSYTSSEKPPAYSN</sequence>
<name>A0A0B6Z221_9EUPU</name>
<gene>
    <name evidence="3" type="primary">ORF43147</name>
</gene>
<keyword evidence="1" id="KW-0812">Transmembrane</keyword>
<protein>
    <recommendedName>
        <fullName evidence="4">Vesicular, overexpressed in cancer, prosurvival protein 1</fullName>
    </recommendedName>
</protein>
<evidence type="ECO:0000313" key="3">
    <source>
        <dbReference type="EMBL" id="CEK61750.1"/>
    </source>
</evidence>
<dbReference type="EMBL" id="HACG01014885">
    <property type="protein sequence ID" value="CEK61750.1"/>
    <property type="molecule type" value="Transcribed_RNA"/>
</dbReference>
<evidence type="ECO:0008006" key="4">
    <source>
        <dbReference type="Google" id="ProtNLM"/>
    </source>
</evidence>
<feature type="chain" id="PRO_5002126649" description="Vesicular, overexpressed in cancer, prosurvival protein 1" evidence="2">
    <location>
        <begin position="23"/>
        <end position="138"/>
    </location>
</feature>
<evidence type="ECO:0000256" key="2">
    <source>
        <dbReference type="SAM" id="SignalP"/>
    </source>
</evidence>
<feature type="signal peptide" evidence="2">
    <location>
        <begin position="1"/>
        <end position="22"/>
    </location>
</feature>
<keyword evidence="2" id="KW-0732">Signal</keyword>
<accession>A0A0B6Z221</accession>
<organism evidence="3">
    <name type="scientific">Arion vulgaris</name>
    <dbReference type="NCBI Taxonomy" id="1028688"/>
    <lineage>
        <taxon>Eukaryota</taxon>
        <taxon>Metazoa</taxon>
        <taxon>Spiralia</taxon>
        <taxon>Lophotrochozoa</taxon>
        <taxon>Mollusca</taxon>
        <taxon>Gastropoda</taxon>
        <taxon>Heterobranchia</taxon>
        <taxon>Euthyneura</taxon>
        <taxon>Panpulmonata</taxon>
        <taxon>Eupulmonata</taxon>
        <taxon>Stylommatophora</taxon>
        <taxon>Helicina</taxon>
        <taxon>Arionoidea</taxon>
        <taxon>Arionidae</taxon>
        <taxon>Arion</taxon>
    </lineage>
</organism>
<proteinExistence type="predicted"/>
<reference evidence="3" key="1">
    <citation type="submission" date="2014-12" db="EMBL/GenBank/DDBJ databases">
        <title>Insight into the proteome of Arion vulgaris.</title>
        <authorList>
            <person name="Aradska J."/>
            <person name="Bulat T."/>
            <person name="Smidak R."/>
            <person name="Sarate P."/>
            <person name="Gangsoo J."/>
            <person name="Sialana F."/>
            <person name="Bilban M."/>
            <person name="Lubec G."/>
        </authorList>
    </citation>
    <scope>NUCLEOTIDE SEQUENCE</scope>
    <source>
        <tissue evidence="3">Skin</tissue>
    </source>
</reference>
<keyword evidence="1" id="KW-1133">Transmembrane helix</keyword>
<evidence type="ECO:0000256" key="1">
    <source>
        <dbReference type="SAM" id="Phobius"/>
    </source>
</evidence>